<reference evidence="2" key="1">
    <citation type="submission" date="2021-12" db="EMBL/GenBank/DDBJ databases">
        <authorList>
            <person name="King R."/>
        </authorList>
    </citation>
    <scope>NUCLEOTIDE SEQUENCE</scope>
</reference>
<sequence length="301" mass="34657">MELISIEEELKKNPQLKLDDIKLLRDWIDQEKTAPTSLSDVQLALFLHCCDYDLETTKNTIKTNYRWRAEQPDYFTRRNFTLDSGLAHSLDTVSFLLLPKRSTADELIIVARIKDNDPKSFLMLESVKLFFMFMDMVLAKHGSSNGVVIIYDCEPITFALARKCQISTLRALLHFLQEAVSFKVNAIHYMNVNAAFNFVFQLFKPFVASGLINKLHFHSPGSSTIFADLAPNSVPKHFNGEEETSFVQMHEKMKEGLKSFQPWFEKEEASLMTFMQSLELEKQQNGDLSETIGSFRQLDFD</sequence>
<dbReference type="SUPFAM" id="SSF52087">
    <property type="entry name" value="CRAL/TRIO domain"/>
    <property type="match status" value="1"/>
</dbReference>
<evidence type="ECO:0000313" key="2">
    <source>
        <dbReference type="EMBL" id="CAH0383418.1"/>
    </source>
</evidence>
<dbReference type="GO" id="GO:1902936">
    <property type="term" value="F:phosphatidylinositol bisphosphate binding"/>
    <property type="evidence" value="ECO:0007669"/>
    <property type="project" value="TreeGrafter"/>
</dbReference>
<proteinExistence type="predicted"/>
<dbReference type="Proteomes" id="UP001152759">
    <property type="component" value="Chromosome 10"/>
</dbReference>
<gene>
    <name evidence="2" type="ORF">BEMITA_LOCUS2870</name>
</gene>
<dbReference type="InterPro" id="IPR001251">
    <property type="entry name" value="CRAL-TRIO_dom"/>
</dbReference>
<evidence type="ECO:0000259" key="1">
    <source>
        <dbReference type="PROSITE" id="PS50191"/>
    </source>
</evidence>
<organism evidence="2 3">
    <name type="scientific">Bemisia tabaci</name>
    <name type="common">Sweetpotato whitefly</name>
    <name type="synonym">Aleurodes tabaci</name>
    <dbReference type="NCBI Taxonomy" id="7038"/>
    <lineage>
        <taxon>Eukaryota</taxon>
        <taxon>Metazoa</taxon>
        <taxon>Ecdysozoa</taxon>
        <taxon>Arthropoda</taxon>
        <taxon>Hexapoda</taxon>
        <taxon>Insecta</taxon>
        <taxon>Pterygota</taxon>
        <taxon>Neoptera</taxon>
        <taxon>Paraneoptera</taxon>
        <taxon>Hemiptera</taxon>
        <taxon>Sternorrhyncha</taxon>
        <taxon>Aleyrodoidea</taxon>
        <taxon>Aleyrodidae</taxon>
        <taxon>Aleyrodinae</taxon>
        <taxon>Bemisia</taxon>
    </lineage>
</organism>
<dbReference type="EMBL" id="OU963871">
    <property type="protein sequence ID" value="CAH0383418.1"/>
    <property type="molecule type" value="Genomic_DNA"/>
</dbReference>
<dbReference type="SUPFAM" id="SSF46938">
    <property type="entry name" value="CRAL/TRIO N-terminal domain"/>
    <property type="match status" value="1"/>
</dbReference>
<dbReference type="PROSITE" id="PS50191">
    <property type="entry name" value="CRAL_TRIO"/>
    <property type="match status" value="1"/>
</dbReference>
<feature type="domain" description="CRAL-TRIO" evidence="1">
    <location>
        <begin position="83"/>
        <end position="246"/>
    </location>
</feature>
<keyword evidence="3" id="KW-1185">Reference proteome</keyword>
<dbReference type="SMART" id="SM00516">
    <property type="entry name" value="SEC14"/>
    <property type="match status" value="1"/>
</dbReference>
<evidence type="ECO:0000313" key="3">
    <source>
        <dbReference type="Proteomes" id="UP001152759"/>
    </source>
</evidence>
<dbReference type="PRINTS" id="PR00180">
    <property type="entry name" value="CRETINALDHBP"/>
</dbReference>
<dbReference type="PANTHER" id="PTHR10174">
    <property type="entry name" value="ALPHA-TOCOPHEROL TRANSFER PROTEIN-RELATED"/>
    <property type="match status" value="1"/>
</dbReference>
<dbReference type="AlphaFoldDB" id="A0A9P0A4U4"/>
<dbReference type="PANTHER" id="PTHR10174:SF213">
    <property type="entry name" value="CRAL-TRIO DOMAIN-CONTAINING PROTEIN"/>
    <property type="match status" value="1"/>
</dbReference>
<dbReference type="Gene3D" id="1.10.8.20">
    <property type="entry name" value="N-terminal domain of phosphatidylinositol transfer protein sec14p"/>
    <property type="match status" value="1"/>
</dbReference>
<dbReference type="Gene3D" id="3.40.525.10">
    <property type="entry name" value="CRAL-TRIO lipid binding domain"/>
    <property type="match status" value="1"/>
</dbReference>
<protein>
    <recommendedName>
        <fullName evidence="1">CRAL-TRIO domain-containing protein</fullName>
    </recommendedName>
</protein>
<dbReference type="CDD" id="cd00170">
    <property type="entry name" value="SEC14"/>
    <property type="match status" value="1"/>
</dbReference>
<dbReference type="Pfam" id="PF00650">
    <property type="entry name" value="CRAL_TRIO"/>
    <property type="match status" value="1"/>
</dbReference>
<accession>A0A9P0A4U4</accession>
<dbReference type="InterPro" id="IPR036865">
    <property type="entry name" value="CRAL-TRIO_dom_sf"/>
</dbReference>
<dbReference type="InterPro" id="IPR036273">
    <property type="entry name" value="CRAL/TRIO_N_dom_sf"/>
</dbReference>
<name>A0A9P0A4U4_BEMTA</name>
<dbReference type="GO" id="GO:0016020">
    <property type="term" value="C:membrane"/>
    <property type="evidence" value="ECO:0007669"/>
    <property type="project" value="TreeGrafter"/>
</dbReference>